<sequence length="42" mass="4749">MCCGLNEALGIFQLSFIAESGEKFCAKRFFNLSRMIFRSAPN</sequence>
<proteinExistence type="predicted"/>
<dbReference type="AlphaFoldDB" id="G5STI8"/>
<keyword evidence="2" id="KW-1185">Reference proteome</keyword>
<name>G5STI8_9BACT</name>
<dbReference type="Proteomes" id="UP000003598">
    <property type="component" value="Unassembled WGS sequence"/>
</dbReference>
<dbReference type="EMBL" id="AFFY01000044">
    <property type="protein sequence ID" value="EHG99430.1"/>
    <property type="molecule type" value="Genomic_DNA"/>
</dbReference>
<gene>
    <name evidence="1" type="ORF">HMPREF9441_02693</name>
</gene>
<comment type="caution">
    <text evidence="1">The sequence shown here is derived from an EMBL/GenBank/DDBJ whole genome shotgun (WGS) entry which is preliminary data.</text>
</comment>
<dbReference type="HOGENOM" id="CLU_3171179_0_0_10"/>
<organism evidence="1 2">
    <name type="scientific">Paraprevotella clara YIT 11840</name>
    <dbReference type="NCBI Taxonomy" id="762968"/>
    <lineage>
        <taxon>Bacteria</taxon>
        <taxon>Pseudomonadati</taxon>
        <taxon>Bacteroidota</taxon>
        <taxon>Bacteroidia</taxon>
        <taxon>Bacteroidales</taxon>
        <taxon>Prevotellaceae</taxon>
        <taxon>Paraprevotella</taxon>
    </lineage>
</organism>
<evidence type="ECO:0000313" key="2">
    <source>
        <dbReference type="Proteomes" id="UP000003598"/>
    </source>
</evidence>
<accession>G5STI8</accession>
<evidence type="ECO:0000313" key="1">
    <source>
        <dbReference type="EMBL" id="EHG99430.1"/>
    </source>
</evidence>
<protein>
    <submittedName>
        <fullName evidence="1">Uncharacterized protein</fullName>
    </submittedName>
</protein>
<reference evidence="1 2" key="1">
    <citation type="submission" date="2011-03" db="EMBL/GenBank/DDBJ databases">
        <authorList>
            <person name="Weinstock G."/>
            <person name="Sodergren E."/>
            <person name="Clifton S."/>
            <person name="Fulton L."/>
            <person name="Fulton B."/>
            <person name="Courtney L."/>
            <person name="Fronick C."/>
            <person name="Harrison M."/>
            <person name="Strong C."/>
            <person name="Farmer C."/>
            <person name="Delahaunty K."/>
            <person name="Markovic C."/>
            <person name="Hall O."/>
            <person name="Minx P."/>
            <person name="Tomlinson C."/>
            <person name="Mitreva M."/>
            <person name="Hou S."/>
            <person name="Chen J."/>
            <person name="Wollam A."/>
            <person name="Pepin K.H."/>
            <person name="Johnson M."/>
            <person name="Bhonagiri V."/>
            <person name="Zhang X."/>
            <person name="Suruliraj S."/>
            <person name="Warren W."/>
            <person name="Chinwalla A."/>
            <person name="Mardis E.R."/>
            <person name="Wilson R.K."/>
        </authorList>
    </citation>
    <scope>NUCLEOTIDE SEQUENCE [LARGE SCALE GENOMIC DNA]</scope>
    <source>
        <strain evidence="1 2">YIT 11840</strain>
    </source>
</reference>